<evidence type="ECO:0000256" key="4">
    <source>
        <dbReference type="SAM" id="MobiDB-lite"/>
    </source>
</evidence>
<evidence type="ECO:0000256" key="3">
    <source>
        <dbReference type="PROSITE-ProRule" id="PRU00169"/>
    </source>
</evidence>
<dbReference type="SUPFAM" id="SSF52172">
    <property type="entry name" value="CheY-like"/>
    <property type="match status" value="1"/>
</dbReference>
<dbReference type="RefSeq" id="WP_006000774.1">
    <property type="nucleotide sequence ID" value="NZ_AAEW02000010.1"/>
</dbReference>
<comment type="caution">
    <text evidence="6">The sequence shown here is derived from an EMBL/GenBank/DDBJ whole genome shotgun (WGS) entry which is preliminary data.</text>
</comment>
<gene>
    <name evidence="6" type="ORF">Dace_1323</name>
</gene>
<feature type="compositionally biased region" description="Acidic residues" evidence="4">
    <location>
        <begin position="258"/>
        <end position="268"/>
    </location>
</feature>
<feature type="compositionally biased region" description="Low complexity" evidence="4">
    <location>
        <begin position="320"/>
        <end position="333"/>
    </location>
</feature>
<dbReference type="PANTHER" id="PTHR44591:SF14">
    <property type="entry name" value="PROTEIN PILG"/>
    <property type="match status" value="1"/>
</dbReference>
<name>Q1JZ33_DESA6</name>
<keyword evidence="1 3" id="KW-0597">Phosphoprotein</keyword>
<evidence type="ECO:0000256" key="1">
    <source>
        <dbReference type="ARBA" id="ARBA00022553"/>
    </source>
</evidence>
<dbReference type="SMART" id="SM00448">
    <property type="entry name" value="REC"/>
    <property type="match status" value="1"/>
</dbReference>
<dbReference type="GO" id="GO:0000160">
    <property type="term" value="P:phosphorelay signal transduction system"/>
    <property type="evidence" value="ECO:0007669"/>
    <property type="project" value="UniProtKB-KW"/>
</dbReference>
<keyword evidence="7" id="KW-1185">Reference proteome</keyword>
<sequence length="447" mass="47662">MGKKLLLADDSVTIQKVIEITFADKDYQLQIADNGDQALSMAQQDCPDLILADVFMPGKDGYELCEALRAVPELASVPVLLLAGTFEPFDESKANAVGATDWIAKPFSSQELVDKVAEMLSNAPAQDTWKATPGQTPVESDLLGALEEISAKQAETPVVEAPAQPEALETPIAEPEPLPDFDMGQPAATQEELAPAQEDDSFSFDAVTEYAPPAGEKVEEEATTDLPPLSEFSFETNETPPAQTDEAETPVDPFALPEAEEAPADEPVAETSEQSLSSLDPFAAAEETSTVEEPEVAAKDPFADLPPLGDFSEPEEEQAVEAAPSFEPLQPLEPQEEPEPELAPVADLPPLVEPVAEQPAAAAPAGVMDLGADAIVAEGAYGATPKRVETRVAYLSDEQLTEIVERVAGAVIEKLASPILEKVVWEVVPDLAESLVREEMDKIKPEA</sequence>
<dbReference type="Proteomes" id="UP000005695">
    <property type="component" value="Unassembled WGS sequence"/>
</dbReference>
<feature type="domain" description="Response regulatory" evidence="5">
    <location>
        <begin position="4"/>
        <end position="120"/>
    </location>
</feature>
<dbReference type="PANTHER" id="PTHR44591">
    <property type="entry name" value="STRESS RESPONSE REGULATOR PROTEIN 1"/>
    <property type="match status" value="1"/>
</dbReference>
<protein>
    <submittedName>
        <fullName evidence="6">Response regulator receiver protein</fullName>
    </submittedName>
</protein>
<proteinExistence type="predicted"/>
<dbReference type="PROSITE" id="PS50110">
    <property type="entry name" value="RESPONSE_REGULATORY"/>
    <property type="match status" value="1"/>
</dbReference>
<dbReference type="Pfam" id="PF00072">
    <property type="entry name" value="Response_reg"/>
    <property type="match status" value="1"/>
</dbReference>
<dbReference type="AlphaFoldDB" id="Q1JZ33"/>
<organism evidence="6 7">
    <name type="scientific">Desulfuromonas acetoxidans (strain DSM 684 / 11070)</name>
    <dbReference type="NCBI Taxonomy" id="281689"/>
    <lineage>
        <taxon>Bacteria</taxon>
        <taxon>Pseudomonadati</taxon>
        <taxon>Thermodesulfobacteriota</taxon>
        <taxon>Desulfuromonadia</taxon>
        <taxon>Desulfuromonadales</taxon>
        <taxon>Desulfuromonadaceae</taxon>
        <taxon>Desulfuromonas</taxon>
    </lineage>
</organism>
<dbReference type="InterPro" id="IPR001789">
    <property type="entry name" value="Sig_transdc_resp-reg_receiver"/>
</dbReference>
<evidence type="ECO:0000259" key="5">
    <source>
        <dbReference type="PROSITE" id="PS50110"/>
    </source>
</evidence>
<accession>Q1JZ33</accession>
<feature type="compositionally biased region" description="Polar residues" evidence="4">
    <location>
        <begin position="233"/>
        <end position="242"/>
    </location>
</feature>
<dbReference type="InterPro" id="IPR050595">
    <property type="entry name" value="Bact_response_regulator"/>
</dbReference>
<dbReference type="OrthoDB" id="9780312at2"/>
<dbReference type="EMBL" id="AAEW02000010">
    <property type="protein sequence ID" value="EAT15461.1"/>
    <property type="molecule type" value="Genomic_DNA"/>
</dbReference>
<evidence type="ECO:0000313" key="6">
    <source>
        <dbReference type="EMBL" id="EAT15461.1"/>
    </source>
</evidence>
<feature type="region of interest" description="Disordered" evidence="4">
    <location>
        <begin position="172"/>
        <end position="347"/>
    </location>
</feature>
<evidence type="ECO:0000256" key="2">
    <source>
        <dbReference type="ARBA" id="ARBA00023012"/>
    </source>
</evidence>
<dbReference type="InterPro" id="IPR011006">
    <property type="entry name" value="CheY-like_superfamily"/>
</dbReference>
<dbReference type="Gene3D" id="3.40.50.2300">
    <property type="match status" value="1"/>
</dbReference>
<reference evidence="6" key="1">
    <citation type="submission" date="2006-05" db="EMBL/GenBank/DDBJ databases">
        <title>Annotation of the draft genome assembly of Desulfuromonas acetoxidans DSM 684.</title>
        <authorList>
            <consortium name="US DOE Joint Genome Institute (JGI-ORNL)"/>
            <person name="Larimer F."/>
            <person name="Land M."/>
            <person name="Hauser L."/>
        </authorList>
    </citation>
    <scope>NUCLEOTIDE SEQUENCE [LARGE SCALE GENOMIC DNA]</scope>
    <source>
        <strain evidence="6">DSM 684</strain>
    </source>
</reference>
<feature type="modified residue" description="4-aspartylphosphate" evidence="3">
    <location>
        <position position="53"/>
    </location>
</feature>
<reference evidence="6" key="2">
    <citation type="submission" date="2006-05" db="EMBL/GenBank/DDBJ databases">
        <title>Sequencing of the draft genome and assembly of Desulfuromonas acetoxidans DSM 684.</title>
        <authorList>
            <consortium name="US DOE Joint Genome Institute (JGI-PGF)"/>
            <person name="Copeland A."/>
            <person name="Lucas S."/>
            <person name="Lapidus A."/>
            <person name="Barry K."/>
            <person name="Detter J.C."/>
            <person name="Glavina del Rio T."/>
            <person name="Hammon N."/>
            <person name="Israni S."/>
            <person name="Dalin E."/>
            <person name="Tice H."/>
            <person name="Bruce D."/>
            <person name="Pitluck S."/>
            <person name="Richardson P."/>
        </authorList>
    </citation>
    <scope>NUCLEOTIDE SEQUENCE [LARGE SCALE GENOMIC DNA]</scope>
    <source>
        <strain evidence="6">DSM 684</strain>
    </source>
</reference>
<evidence type="ECO:0000313" key="7">
    <source>
        <dbReference type="Proteomes" id="UP000005695"/>
    </source>
</evidence>
<keyword evidence="2" id="KW-0902">Two-component regulatory system</keyword>